<sequence>MVSEQQELDTQQGAGHDARGTESPATATFKGRLHLKDFMFSSPEPTQLRRSPRLLRHTSTVTVSETVTSSRTSSATISSTSSSLAKTTIVTRSSPGSKPPRAKPQTPASPSPSPSSSSASSPRKRKRQSSSYAPPSTYAHLPPLRDAIAPNLLVLFVGLNPGIQTARSGHAYAHPSNLFWKLLFSSGITPRPCTPQEDQLMPELFGTGHTNIVGRPSRNGAELSRQEMDDGVAVLEEKIRRWKPETACIVGKSIWESIWRVRHGGRAVGADFKYGWQDETENMGLDDDDPGWKGARVFVASSTSGLAASLSRAEKQAIWNELGAFVKKRRAERALEGEKPEENGQKPEENGVPAPTPP</sequence>
<keyword evidence="1" id="KW-0227">DNA damage</keyword>
<dbReference type="CDD" id="cd10028">
    <property type="entry name" value="UDG-F2_TDG_MUG"/>
    <property type="match status" value="1"/>
</dbReference>
<dbReference type="Gene3D" id="3.40.470.10">
    <property type="entry name" value="Uracil-DNA glycosylase-like domain"/>
    <property type="match status" value="1"/>
</dbReference>
<feature type="region of interest" description="Disordered" evidence="4">
    <location>
        <begin position="1"/>
        <end position="138"/>
    </location>
</feature>
<organism evidence="6 7">
    <name type="scientific">Hapsidospora chrysogenum (strain ATCC 11550 / CBS 779.69 / DSM 880 / IAM 14645 / JCM 23072 / IMI 49137)</name>
    <name type="common">Acremonium chrysogenum</name>
    <dbReference type="NCBI Taxonomy" id="857340"/>
    <lineage>
        <taxon>Eukaryota</taxon>
        <taxon>Fungi</taxon>
        <taxon>Dikarya</taxon>
        <taxon>Ascomycota</taxon>
        <taxon>Pezizomycotina</taxon>
        <taxon>Sordariomycetes</taxon>
        <taxon>Hypocreomycetidae</taxon>
        <taxon>Hypocreales</taxon>
        <taxon>Bionectriaceae</taxon>
        <taxon>Hapsidospora</taxon>
    </lineage>
</organism>
<dbReference type="EMBL" id="JPKY01000177">
    <property type="protein sequence ID" value="KFH40675.1"/>
    <property type="molecule type" value="Genomic_DNA"/>
</dbReference>
<evidence type="ECO:0000256" key="4">
    <source>
        <dbReference type="SAM" id="MobiDB-lite"/>
    </source>
</evidence>
<comment type="caution">
    <text evidence="6">The sequence shown here is derived from an EMBL/GenBank/DDBJ whole genome shotgun (WGS) entry which is preliminary data.</text>
</comment>
<dbReference type="InterPro" id="IPR005122">
    <property type="entry name" value="Uracil-DNA_glycosylase-like"/>
</dbReference>
<dbReference type="OrthoDB" id="565731at2759"/>
<proteinExistence type="predicted"/>
<dbReference type="FunFam" id="3.40.470.10:FF:000010">
    <property type="entry name" value="G/U mismatch-specific DNA glycosylase"/>
    <property type="match status" value="1"/>
</dbReference>
<dbReference type="Proteomes" id="UP000029964">
    <property type="component" value="Unassembled WGS sequence"/>
</dbReference>
<keyword evidence="3" id="KW-0234">DNA repair</keyword>
<feature type="region of interest" description="Disordered" evidence="4">
    <location>
        <begin position="333"/>
        <end position="358"/>
    </location>
</feature>
<evidence type="ECO:0000313" key="6">
    <source>
        <dbReference type="EMBL" id="KFH40675.1"/>
    </source>
</evidence>
<dbReference type="PANTHER" id="PTHR12159">
    <property type="entry name" value="G/T AND G/U MISMATCH-SPECIFIC DNA GLYCOSYLASE"/>
    <property type="match status" value="1"/>
</dbReference>
<keyword evidence="2" id="KW-0378">Hydrolase</keyword>
<keyword evidence="7" id="KW-1185">Reference proteome</keyword>
<dbReference type="GO" id="GO:0004844">
    <property type="term" value="F:uracil DNA N-glycosylase activity"/>
    <property type="evidence" value="ECO:0007669"/>
    <property type="project" value="TreeGrafter"/>
</dbReference>
<feature type="compositionally biased region" description="Polar residues" evidence="4">
    <location>
        <begin position="84"/>
        <end position="96"/>
    </location>
</feature>
<feature type="compositionally biased region" description="Basic and acidic residues" evidence="4">
    <location>
        <begin position="333"/>
        <end position="349"/>
    </location>
</feature>
<gene>
    <name evidence="6" type="ORF">ACRE_086320</name>
</gene>
<dbReference type="SUPFAM" id="SSF52141">
    <property type="entry name" value="Uracil-DNA glycosylase-like"/>
    <property type="match status" value="1"/>
</dbReference>
<evidence type="ECO:0000313" key="7">
    <source>
        <dbReference type="Proteomes" id="UP000029964"/>
    </source>
</evidence>
<feature type="compositionally biased region" description="Low complexity" evidence="4">
    <location>
        <begin position="58"/>
        <end position="83"/>
    </location>
</feature>
<dbReference type="GO" id="GO:0008263">
    <property type="term" value="F:pyrimidine-specific mismatch base pair DNA N-glycosylase activity"/>
    <property type="evidence" value="ECO:0007669"/>
    <property type="project" value="TreeGrafter"/>
</dbReference>
<dbReference type="InterPro" id="IPR036895">
    <property type="entry name" value="Uracil-DNA_glycosylase-like_sf"/>
</dbReference>
<dbReference type="InterPro" id="IPR015637">
    <property type="entry name" value="MUG/TDG"/>
</dbReference>
<dbReference type="GO" id="GO:0006285">
    <property type="term" value="P:base-excision repair, AP site formation"/>
    <property type="evidence" value="ECO:0007669"/>
    <property type="project" value="InterPro"/>
</dbReference>
<dbReference type="Pfam" id="PF03167">
    <property type="entry name" value="UDG"/>
    <property type="match status" value="1"/>
</dbReference>
<evidence type="ECO:0000256" key="3">
    <source>
        <dbReference type="ARBA" id="ARBA00023204"/>
    </source>
</evidence>
<name>A0A086SU93_HAPC1</name>
<feature type="compositionally biased region" description="Polar residues" evidence="4">
    <location>
        <begin position="1"/>
        <end position="13"/>
    </location>
</feature>
<dbReference type="AlphaFoldDB" id="A0A086SU93"/>
<accession>A0A086SU93</accession>
<feature type="domain" description="Uracil-DNA glycosylase-like" evidence="5">
    <location>
        <begin position="148"/>
        <end position="322"/>
    </location>
</feature>
<evidence type="ECO:0000256" key="1">
    <source>
        <dbReference type="ARBA" id="ARBA00022763"/>
    </source>
</evidence>
<dbReference type="PANTHER" id="PTHR12159:SF9">
    <property type="entry name" value="G_T MISMATCH-SPECIFIC THYMINE DNA GLYCOSYLASE"/>
    <property type="match status" value="1"/>
</dbReference>
<evidence type="ECO:0000259" key="5">
    <source>
        <dbReference type="Pfam" id="PF03167"/>
    </source>
</evidence>
<dbReference type="STRING" id="857340.A0A086SU93"/>
<protein>
    <submittedName>
        <fullName evidence="6">G/U mismatch-specific uracil DNA glycosylase-like protein</fullName>
    </submittedName>
</protein>
<evidence type="ECO:0000256" key="2">
    <source>
        <dbReference type="ARBA" id="ARBA00022801"/>
    </source>
</evidence>
<dbReference type="HOGENOM" id="CLU_042829_1_2_1"/>
<reference evidence="7" key="1">
    <citation type="journal article" date="2014" name="Genome Announc.">
        <title>Genome sequence and annotation of Acremonium chrysogenum, producer of the beta-lactam antibiotic cephalosporin C.</title>
        <authorList>
            <person name="Terfehr D."/>
            <person name="Dahlmann T.A."/>
            <person name="Specht T."/>
            <person name="Zadra I."/>
            <person name="Kuernsteiner H."/>
            <person name="Kueck U."/>
        </authorList>
    </citation>
    <scope>NUCLEOTIDE SEQUENCE [LARGE SCALE GENOMIC DNA]</scope>
    <source>
        <strain evidence="7">ATCC 11550 / CBS 779.69 / DSM 880 / IAM 14645 / JCM 23072 / IMI 49137</strain>
    </source>
</reference>